<dbReference type="InParanoid" id="A0A0V1B8N3"/>
<reference evidence="1 2" key="1">
    <citation type="submission" date="2015-01" db="EMBL/GenBank/DDBJ databases">
        <title>Evolution of Trichinella species and genotypes.</title>
        <authorList>
            <person name="Korhonen P.K."/>
            <person name="Edoardo P."/>
            <person name="Giuseppe L.R."/>
            <person name="Gasser R.B."/>
        </authorList>
    </citation>
    <scope>NUCLEOTIDE SEQUENCE [LARGE SCALE GENOMIC DNA]</scope>
    <source>
        <strain evidence="1">ISS3</strain>
    </source>
</reference>
<name>A0A0V1B8N3_TRISP</name>
<organism evidence="1 2">
    <name type="scientific">Trichinella spiralis</name>
    <name type="common">Trichina worm</name>
    <dbReference type="NCBI Taxonomy" id="6334"/>
    <lineage>
        <taxon>Eukaryota</taxon>
        <taxon>Metazoa</taxon>
        <taxon>Ecdysozoa</taxon>
        <taxon>Nematoda</taxon>
        <taxon>Enoplea</taxon>
        <taxon>Dorylaimia</taxon>
        <taxon>Trichinellida</taxon>
        <taxon>Trichinellidae</taxon>
        <taxon>Trichinella</taxon>
    </lineage>
</organism>
<comment type="caution">
    <text evidence="1">The sequence shown here is derived from an EMBL/GenBank/DDBJ whole genome shotgun (WGS) entry which is preliminary data.</text>
</comment>
<protein>
    <submittedName>
        <fullName evidence="1">Uncharacterized protein</fullName>
    </submittedName>
</protein>
<sequence length="112" mass="13606">MNCFLIEGWEWRGHCSLIEGCDRRFMDESFIFDTTKYPRCEMQNNDVRKTSGQFFWRFVSRIHELVSLKIAFYQLLHFEMIFKIYETLRGAFRTKIGFFFFGKLTILFSLIL</sequence>
<dbReference type="AlphaFoldDB" id="A0A0V1B8N3"/>
<keyword evidence="2" id="KW-1185">Reference proteome</keyword>
<evidence type="ECO:0000313" key="1">
    <source>
        <dbReference type="EMBL" id="KRY33318.1"/>
    </source>
</evidence>
<proteinExistence type="predicted"/>
<dbReference type="Proteomes" id="UP000054776">
    <property type="component" value="Unassembled WGS sequence"/>
</dbReference>
<gene>
    <name evidence="1" type="ORF">T01_12468</name>
</gene>
<evidence type="ECO:0000313" key="2">
    <source>
        <dbReference type="Proteomes" id="UP000054776"/>
    </source>
</evidence>
<accession>A0A0V1B8N3</accession>
<dbReference type="EMBL" id="JYDH01000084">
    <property type="protein sequence ID" value="KRY33318.1"/>
    <property type="molecule type" value="Genomic_DNA"/>
</dbReference>